<dbReference type="EMBL" id="JAGSOH010000023">
    <property type="protein sequence ID" value="MBR7826853.1"/>
    <property type="molecule type" value="Genomic_DNA"/>
</dbReference>
<dbReference type="Pfam" id="PF12823">
    <property type="entry name" value="DUF3817"/>
    <property type="match status" value="1"/>
</dbReference>
<sequence length="109" mass="11891">MTSRDTFTRLFVPVSLAEGVSFLILLLVAVPLQIFGHQQTPVQIFGMLHGLLFIAYVMIAAYGHTQRKWSGKRLSWILLMSVLPTGAFFAERSVKNEAAPVAAASTAAV</sequence>
<proteinExistence type="predicted"/>
<evidence type="ECO:0000256" key="6">
    <source>
        <dbReference type="SAM" id="Phobius"/>
    </source>
</evidence>
<protein>
    <submittedName>
        <fullName evidence="8">DUF3817 domain-containing protein</fullName>
    </submittedName>
</protein>
<organism evidence="8 9">
    <name type="scientific">Actinospica acidithermotolerans</name>
    <dbReference type="NCBI Taxonomy" id="2828514"/>
    <lineage>
        <taxon>Bacteria</taxon>
        <taxon>Bacillati</taxon>
        <taxon>Actinomycetota</taxon>
        <taxon>Actinomycetes</taxon>
        <taxon>Catenulisporales</taxon>
        <taxon>Actinospicaceae</taxon>
        <taxon>Actinospica</taxon>
    </lineage>
</organism>
<evidence type="ECO:0000256" key="3">
    <source>
        <dbReference type="ARBA" id="ARBA00022692"/>
    </source>
</evidence>
<dbReference type="GO" id="GO:0005886">
    <property type="term" value="C:plasma membrane"/>
    <property type="evidence" value="ECO:0007669"/>
    <property type="project" value="UniProtKB-SubCell"/>
</dbReference>
<evidence type="ECO:0000256" key="5">
    <source>
        <dbReference type="ARBA" id="ARBA00023136"/>
    </source>
</evidence>
<evidence type="ECO:0000313" key="8">
    <source>
        <dbReference type="EMBL" id="MBR7826853.1"/>
    </source>
</evidence>
<feature type="transmembrane region" description="Helical" evidence="6">
    <location>
        <begin position="12"/>
        <end position="36"/>
    </location>
</feature>
<accession>A0A941EA73</accession>
<evidence type="ECO:0000256" key="1">
    <source>
        <dbReference type="ARBA" id="ARBA00004651"/>
    </source>
</evidence>
<feature type="domain" description="DUF3817" evidence="7">
    <location>
        <begin position="10"/>
        <end position="95"/>
    </location>
</feature>
<dbReference type="InterPro" id="IPR023845">
    <property type="entry name" value="DUF3817_TM"/>
</dbReference>
<keyword evidence="5 6" id="KW-0472">Membrane</keyword>
<reference evidence="8" key="1">
    <citation type="submission" date="2021-04" db="EMBL/GenBank/DDBJ databases">
        <title>Genome based classification of Actinospica acidithermotolerans sp. nov., an actinobacterium isolated from an Indonesian hot spring.</title>
        <authorList>
            <person name="Kusuma A.B."/>
            <person name="Putra K.E."/>
            <person name="Nafisah S."/>
            <person name="Loh J."/>
            <person name="Nouioui I."/>
            <person name="Goodfellow M."/>
        </authorList>
    </citation>
    <scope>NUCLEOTIDE SEQUENCE</scope>
    <source>
        <strain evidence="8">MGRD01-02</strain>
    </source>
</reference>
<keyword evidence="3 6" id="KW-0812">Transmembrane</keyword>
<comment type="subcellular location">
    <subcellularLocation>
        <location evidence="1">Cell membrane</location>
        <topology evidence="1">Multi-pass membrane protein</topology>
    </subcellularLocation>
</comment>
<evidence type="ECO:0000256" key="2">
    <source>
        <dbReference type="ARBA" id="ARBA00022475"/>
    </source>
</evidence>
<evidence type="ECO:0000259" key="7">
    <source>
        <dbReference type="Pfam" id="PF12823"/>
    </source>
</evidence>
<dbReference type="Proteomes" id="UP000676325">
    <property type="component" value="Unassembled WGS sequence"/>
</dbReference>
<evidence type="ECO:0000313" key="9">
    <source>
        <dbReference type="Proteomes" id="UP000676325"/>
    </source>
</evidence>
<feature type="transmembrane region" description="Helical" evidence="6">
    <location>
        <begin position="42"/>
        <end position="62"/>
    </location>
</feature>
<name>A0A941EA73_9ACTN</name>
<keyword evidence="2" id="KW-1003">Cell membrane</keyword>
<dbReference type="RefSeq" id="WP_212517994.1">
    <property type="nucleotide sequence ID" value="NZ_JAGSOH010000023.1"/>
</dbReference>
<keyword evidence="4 6" id="KW-1133">Transmembrane helix</keyword>
<evidence type="ECO:0000256" key="4">
    <source>
        <dbReference type="ARBA" id="ARBA00022989"/>
    </source>
</evidence>
<gene>
    <name evidence="8" type="ORF">KDK95_11115</name>
</gene>
<comment type="caution">
    <text evidence="8">The sequence shown here is derived from an EMBL/GenBank/DDBJ whole genome shotgun (WGS) entry which is preliminary data.</text>
</comment>
<dbReference type="AlphaFoldDB" id="A0A941EA73"/>
<dbReference type="PANTHER" id="PTHR40077">
    <property type="entry name" value="MEMBRANE PROTEIN-RELATED"/>
    <property type="match status" value="1"/>
</dbReference>
<keyword evidence="9" id="KW-1185">Reference proteome</keyword>
<dbReference type="NCBIfam" id="TIGR03954">
    <property type="entry name" value="integ_memb_HG"/>
    <property type="match status" value="1"/>
</dbReference>
<dbReference type="PANTHER" id="PTHR40077:SF1">
    <property type="entry name" value="MEMBRANE PROTEIN"/>
    <property type="match status" value="1"/>
</dbReference>